<dbReference type="AlphaFoldDB" id="A0A834G8R7"/>
<name>A0A834G8R7_RHOSS</name>
<dbReference type="EMBL" id="WJXA01000011">
    <property type="protein sequence ID" value="KAF7128118.1"/>
    <property type="molecule type" value="Genomic_DNA"/>
</dbReference>
<keyword evidence="2" id="KW-1185">Reference proteome</keyword>
<comment type="caution">
    <text evidence="1">The sequence shown here is derived from an EMBL/GenBank/DDBJ whole genome shotgun (WGS) entry which is preliminary data.</text>
</comment>
<dbReference type="OrthoDB" id="1725883at2759"/>
<evidence type="ECO:0000313" key="2">
    <source>
        <dbReference type="Proteomes" id="UP000626092"/>
    </source>
</evidence>
<evidence type="ECO:0000313" key="1">
    <source>
        <dbReference type="EMBL" id="KAF7128118.1"/>
    </source>
</evidence>
<proteinExistence type="predicted"/>
<protein>
    <submittedName>
        <fullName evidence="1">Uncharacterized protein</fullName>
    </submittedName>
</protein>
<accession>A0A834G8R7</accession>
<sequence>MLGIGSTSSSAPGPCIVVGLPQQGLIQFYYADTGEWVEEEFHCCRFFHPKDLCGKPVAVGNTLYWYVVGTKLQGGYDLQTKTWSVGHIAIHDDWDYVKNNNGYKDPPPTLAHIGGDMFCLLWVSLQPQDALVAPLDPPTEALATEITELNIGLEVVDKGKNMNATADPDVPRSSNIGVPPQYDFLPNDLGMGLSDPDAIFTALSSVEKEGPTQPTSGENPGAAKRDVVGAVGGRIHEVEVGELVIRRGHAGVQAEGIEDGLELRDAIALGI</sequence>
<gene>
    <name evidence="1" type="ORF">RHSIM_Rhsim11G0021200</name>
</gene>
<reference evidence="1" key="1">
    <citation type="submission" date="2019-11" db="EMBL/GenBank/DDBJ databases">
        <authorList>
            <person name="Liu Y."/>
            <person name="Hou J."/>
            <person name="Li T.-Q."/>
            <person name="Guan C.-H."/>
            <person name="Wu X."/>
            <person name="Wu H.-Z."/>
            <person name="Ling F."/>
            <person name="Zhang R."/>
            <person name="Shi X.-G."/>
            <person name="Ren J.-P."/>
            <person name="Chen E.-F."/>
            <person name="Sun J.-M."/>
        </authorList>
    </citation>
    <scope>NUCLEOTIDE SEQUENCE</scope>
    <source>
        <strain evidence="1">Adult_tree_wgs_1</strain>
        <tissue evidence="1">Leaves</tissue>
    </source>
</reference>
<dbReference type="Proteomes" id="UP000626092">
    <property type="component" value="Unassembled WGS sequence"/>
</dbReference>
<organism evidence="1 2">
    <name type="scientific">Rhododendron simsii</name>
    <name type="common">Sims's rhododendron</name>
    <dbReference type="NCBI Taxonomy" id="118357"/>
    <lineage>
        <taxon>Eukaryota</taxon>
        <taxon>Viridiplantae</taxon>
        <taxon>Streptophyta</taxon>
        <taxon>Embryophyta</taxon>
        <taxon>Tracheophyta</taxon>
        <taxon>Spermatophyta</taxon>
        <taxon>Magnoliopsida</taxon>
        <taxon>eudicotyledons</taxon>
        <taxon>Gunneridae</taxon>
        <taxon>Pentapetalae</taxon>
        <taxon>asterids</taxon>
        <taxon>Ericales</taxon>
        <taxon>Ericaceae</taxon>
        <taxon>Ericoideae</taxon>
        <taxon>Rhodoreae</taxon>
        <taxon>Rhododendron</taxon>
    </lineage>
</organism>